<organism evidence="4 5">
    <name type="scientific">Mycolicibacterium novocastrense</name>
    <name type="common">Mycobacterium novocastrense</name>
    <dbReference type="NCBI Taxonomy" id="59813"/>
    <lineage>
        <taxon>Bacteria</taxon>
        <taxon>Bacillati</taxon>
        <taxon>Actinomycetota</taxon>
        <taxon>Actinomycetes</taxon>
        <taxon>Mycobacteriales</taxon>
        <taxon>Mycobacteriaceae</taxon>
        <taxon>Mycolicibacterium</taxon>
    </lineage>
</organism>
<feature type="region of interest" description="Disordered" evidence="2">
    <location>
        <begin position="206"/>
        <end position="263"/>
    </location>
</feature>
<proteinExistence type="inferred from homology"/>
<gene>
    <name evidence="4" type="ORF">RMCN_1987</name>
</gene>
<evidence type="ECO:0000313" key="4">
    <source>
        <dbReference type="EMBL" id="GAT08854.1"/>
    </source>
</evidence>
<reference evidence="4 5" key="1">
    <citation type="journal article" date="2016" name="Genome Announc.">
        <title>Draft Genome Sequences of Five Rapidly Growing Mycobacterium Species, M. thermoresistibile, M. fortuitum subsp. acetamidolyticum, M. canariasense, M. brisbanense, and M. novocastrense.</title>
        <authorList>
            <person name="Katahira K."/>
            <person name="Ogura Y."/>
            <person name="Gotoh Y."/>
            <person name="Hayashi T."/>
        </authorList>
    </citation>
    <scope>NUCLEOTIDE SEQUENCE [LARGE SCALE GENOMIC DNA]</scope>
    <source>
        <strain evidence="4 5">JCM18114</strain>
    </source>
</reference>
<dbReference type="InterPro" id="IPR036423">
    <property type="entry name" value="SOD-like_Cu/Zn_dom_sf"/>
</dbReference>
<dbReference type="Gene3D" id="2.60.40.200">
    <property type="entry name" value="Superoxide dismutase, copper/zinc binding domain"/>
    <property type="match status" value="1"/>
</dbReference>
<evidence type="ECO:0000256" key="1">
    <source>
        <dbReference type="ARBA" id="ARBA00010457"/>
    </source>
</evidence>
<protein>
    <submittedName>
        <fullName evidence="4">Cu/Zn superoxide dismutase</fullName>
    </submittedName>
</protein>
<evidence type="ECO:0000256" key="2">
    <source>
        <dbReference type="SAM" id="MobiDB-lite"/>
    </source>
</evidence>
<dbReference type="InterPro" id="IPR001424">
    <property type="entry name" value="SOD_Cu_Zn_dom"/>
</dbReference>
<feature type="compositionally biased region" description="Low complexity" evidence="2">
    <location>
        <begin position="215"/>
        <end position="249"/>
    </location>
</feature>
<name>A0ABQ0KHP1_MYCNV</name>
<evidence type="ECO:0000313" key="5">
    <source>
        <dbReference type="Proteomes" id="UP000069773"/>
    </source>
</evidence>
<sequence length="263" mass="26296">MCGASHGYGEFMIKQASVALGVLAVAVGCANQASDDSATTTTTTTTPAAQGLTTQINTVDGRHVADATIDFSGGYATVTVETVEDGILSPGFHSMHIHQIGLCEAGDGFASAGEHFQAPGHTGMPASGDLPPLLVRSNGAGKLVATSDAFTEEQLTTPQGSSIVLHESAIMEDPAAADRRIACGVLSPGTAGTTSVETQTTVVTTTAVAPPPPTTTVTETPATTTPPAESPATTTPPTETDTVTVTETSPPTPTTTVAPPPGG</sequence>
<evidence type="ECO:0000259" key="3">
    <source>
        <dbReference type="Pfam" id="PF00080"/>
    </source>
</evidence>
<comment type="caution">
    <text evidence="4">The sequence shown here is derived from an EMBL/GenBank/DDBJ whole genome shotgun (WGS) entry which is preliminary data.</text>
</comment>
<keyword evidence="5" id="KW-1185">Reference proteome</keyword>
<dbReference type="Pfam" id="PF00080">
    <property type="entry name" value="Sod_Cu"/>
    <property type="match status" value="1"/>
</dbReference>
<dbReference type="SUPFAM" id="SSF49329">
    <property type="entry name" value="Cu,Zn superoxide dismutase-like"/>
    <property type="match status" value="1"/>
</dbReference>
<comment type="similarity">
    <text evidence="1">Belongs to the Cu-Zn superoxide dismutase family.</text>
</comment>
<dbReference type="Proteomes" id="UP000069773">
    <property type="component" value="Unassembled WGS sequence"/>
</dbReference>
<accession>A0ABQ0KHP1</accession>
<feature type="domain" description="Superoxide dismutase copper/zinc binding" evidence="3">
    <location>
        <begin position="77"/>
        <end position="185"/>
    </location>
</feature>
<dbReference type="EMBL" id="BCTA01000026">
    <property type="protein sequence ID" value="GAT08854.1"/>
    <property type="molecule type" value="Genomic_DNA"/>
</dbReference>
<feature type="compositionally biased region" description="Pro residues" evidence="2">
    <location>
        <begin position="250"/>
        <end position="263"/>
    </location>
</feature>